<evidence type="ECO:0000256" key="1">
    <source>
        <dbReference type="SAM" id="MobiDB-lite"/>
    </source>
</evidence>
<reference evidence="2 3" key="1">
    <citation type="submission" date="2011-08" db="EMBL/GenBank/DDBJ databases">
        <authorList>
            <person name="Weinstock G."/>
            <person name="Sodergren E."/>
            <person name="Clifton S."/>
            <person name="Fulton L."/>
            <person name="Fulton B."/>
            <person name="Courtney L."/>
            <person name="Fronick C."/>
            <person name="Harrison M."/>
            <person name="Strong C."/>
            <person name="Farmer C."/>
            <person name="Delahaunty K."/>
            <person name="Markovic C."/>
            <person name="Hall O."/>
            <person name="Minx P."/>
            <person name="Tomlinson C."/>
            <person name="Mitreva M."/>
            <person name="Hou S."/>
            <person name="Chen J."/>
            <person name="Wollam A."/>
            <person name="Pepin K.H."/>
            <person name="Johnson M."/>
            <person name="Bhonagiri V."/>
            <person name="Zhang X."/>
            <person name="Suruliraj S."/>
            <person name="Warren W."/>
            <person name="Chinwalla A."/>
            <person name="Mardis E.R."/>
            <person name="Wilson R.K."/>
        </authorList>
    </citation>
    <scope>NUCLEOTIDE SEQUENCE [LARGE SCALE GENOMIC DNA]</scope>
    <source>
        <strain evidence="2 3">F0432</strain>
    </source>
</reference>
<organism evidence="2 3">
    <name type="scientific">Cardiobacterium valvarum F0432</name>
    <dbReference type="NCBI Taxonomy" id="797473"/>
    <lineage>
        <taxon>Bacteria</taxon>
        <taxon>Pseudomonadati</taxon>
        <taxon>Pseudomonadota</taxon>
        <taxon>Gammaproteobacteria</taxon>
        <taxon>Cardiobacteriales</taxon>
        <taxon>Cardiobacteriaceae</taxon>
        <taxon>Cardiobacterium</taxon>
    </lineage>
</organism>
<accession>G9ZIK1</accession>
<dbReference type="AlphaFoldDB" id="G9ZIK1"/>
<dbReference type="HOGENOM" id="CLU_2664347_0_0_6"/>
<feature type="region of interest" description="Disordered" evidence="1">
    <location>
        <begin position="16"/>
        <end position="39"/>
    </location>
</feature>
<evidence type="ECO:0000313" key="3">
    <source>
        <dbReference type="Proteomes" id="UP000004750"/>
    </source>
</evidence>
<sequence>MAYNVPLELTGIHLTKKRLSIKEDRPQTPPPSSRPKTTRVVKMQQLFQLPKTWKEPFQPIEVKEEKQRLQNKKRP</sequence>
<dbReference type="RefSeq" id="WP_006986617.1">
    <property type="nucleotide sequence ID" value="NZ_JH417958.1"/>
</dbReference>
<protein>
    <submittedName>
        <fullName evidence="2">Uncharacterized protein</fullName>
    </submittedName>
</protein>
<dbReference type="Proteomes" id="UP000004750">
    <property type="component" value="Unassembled WGS sequence"/>
</dbReference>
<proteinExistence type="predicted"/>
<name>G9ZIK1_9GAMM</name>
<evidence type="ECO:0000313" key="2">
    <source>
        <dbReference type="EMBL" id="EHM52010.1"/>
    </source>
</evidence>
<dbReference type="EMBL" id="AGCM01000148">
    <property type="protein sequence ID" value="EHM52010.1"/>
    <property type="molecule type" value="Genomic_DNA"/>
</dbReference>
<gene>
    <name evidence="2" type="ORF">HMPREF9080_02625</name>
</gene>
<comment type="caution">
    <text evidence="2">The sequence shown here is derived from an EMBL/GenBank/DDBJ whole genome shotgun (WGS) entry which is preliminary data.</text>
</comment>